<dbReference type="InterPro" id="IPR050987">
    <property type="entry name" value="AtrR-like"/>
</dbReference>
<keyword evidence="5" id="KW-1185">Reference proteome</keyword>
<dbReference type="GO" id="GO:0003677">
    <property type="term" value="F:DNA binding"/>
    <property type="evidence" value="ECO:0007669"/>
    <property type="project" value="InterPro"/>
</dbReference>
<keyword evidence="1" id="KW-0539">Nucleus</keyword>
<evidence type="ECO:0000313" key="5">
    <source>
        <dbReference type="Proteomes" id="UP001221757"/>
    </source>
</evidence>
<feature type="domain" description="Xylanolytic transcriptional activator regulatory" evidence="3">
    <location>
        <begin position="210"/>
        <end position="283"/>
    </location>
</feature>
<accession>A0AAD7GGX6</accession>
<comment type="caution">
    <text evidence="4">The sequence shown here is derived from an EMBL/GenBank/DDBJ whole genome shotgun (WGS) entry which is preliminary data.</text>
</comment>
<evidence type="ECO:0000256" key="1">
    <source>
        <dbReference type="ARBA" id="ARBA00023242"/>
    </source>
</evidence>
<dbReference type="PANTHER" id="PTHR46910:SF38">
    <property type="entry name" value="ZN(2)-C6 FUNGAL-TYPE DOMAIN-CONTAINING PROTEIN"/>
    <property type="match status" value="1"/>
</dbReference>
<dbReference type="Proteomes" id="UP001221757">
    <property type="component" value="Unassembled WGS sequence"/>
</dbReference>
<dbReference type="GO" id="GO:0003700">
    <property type="term" value="F:DNA-binding transcription factor activity"/>
    <property type="evidence" value="ECO:0007669"/>
    <property type="project" value="InterPro"/>
</dbReference>
<evidence type="ECO:0000313" key="4">
    <source>
        <dbReference type="EMBL" id="KAJ7690350.1"/>
    </source>
</evidence>
<dbReference type="GO" id="GO:0006351">
    <property type="term" value="P:DNA-templated transcription"/>
    <property type="evidence" value="ECO:0007669"/>
    <property type="project" value="InterPro"/>
</dbReference>
<proteinExistence type="predicted"/>
<gene>
    <name evidence="4" type="ORF">B0H17DRAFT_1134378</name>
</gene>
<name>A0AAD7GGX6_MYCRO</name>
<feature type="region of interest" description="Disordered" evidence="2">
    <location>
        <begin position="1"/>
        <end position="23"/>
    </location>
</feature>
<dbReference type="EMBL" id="JARKIE010000065">
    <property type="protein sequence ID" value="KAJ7690350.1"/>
    <property type="molecule type" value="Genomic_DNA"/>
</dbReference>
<organism evidence="4 5">
    <name type="scientific">Mycena rosella</name>
    <name type="common">Pink bonnet</name>
    <name type="synonym">Agaricus rosellus</name>
    <dbReference type="NCBI Taxonomy" id="1033263"/>
    <lineage>
        <taxon>Eukaryota</taxon>
        <taxon>Fungi</taxon>
        <taxon>Dikarya</taxon>
        <taxon>Basidiomycota</taxon>
        <taxon>Agaricomycotina</taxon>
        <taxon>Agaricomycetes</taxon>
        <taxon>Agaricomycetidae</taxon>
        <taxon>Agaricales</taxon>
        <taxon>Marasmiineae</taxon>
        <taxon>Mycenaceae</taxon>
        <taxon>Mycena</taxon>
    </lineage>
</organism>
<dbReference type="CDD" id="cd12148">
    <property type="entry name" value="fungal_TF_MHR"/>
    <property type="match status" value="1"/>
</dbReference>
<dbReference type="InterPro" id="IPR007219">
    <property type="entry name" value="XnlR_reg_dom"/>
</dbReference>
<evidence type="ECO:0000259" key="3">
    <source>
        <dbReference type="SMART" id="SM00906"/>
    </source>
</evidence>
<dbReference type="GO" id="GO:0008270">
    <property type="term" value="F:zinc ion binding"/>
    <property type="evidence" value="ECO:0007669"/>
    <property type="project" value="InterPro"/>
</dbReference>
<dbReference type="SMART" id="SM00906">
    <property type="entry name" value="Fungal_trans"/>
    <property type="match status" value="1"/>
</dbReference>
<sequence>MSSLIEDTQSPEDPGNLVEAGDQPVIRDPLTGLIAPTKAERFYGKSSSVQFVKSAIKHIHGSTSIVVGVQRPEFWTAQPWEKLVIDVPQQIFPENDLVTSLVNLYFEQINPMLGILHFPSFCQSIKEGLHFRDQDFGAVVLGVCALASRSSDDPRVLLEGVNSQHSAGWKWFRQVRPLRASFSPEPSLLQLQLICLSVLYLAGTSNPEECWILAGLGLRFAQGAGAHHRGGYSHMKPLDAELYKRVFYILLISDIIMSSFKGRPCITHSIDFDLDLPFDCDEENWGIPNALQPPGKPSTSAFLVSYLPLIMIFGRIQRAVYPVNGQLPSTDTIAELDSELNKWVDALPAHLRWDPNQENQVMLFLSFVGPLSHAKLQIFILQSAAFSGQGVDFEPRSCGHVLAAQTRRCGGGLLHLPQVMTVLFDCATVLLINVWAIVGKSRTEERYNRATADVQNCVRVLRLYERRWRVAGRKCDIISAMLNIGKYTSDAPSLKRPRDMEEVEGPLNISASSSTPLEERSIAGTSRVMSVDQQIQALELSIQETDHLFPLPLHTEELGCLPIYDSFDHSFTFQSNELQYQSQAHMDLQYEQAFGPIEPEFLAGLNPLSAIGSNFPTPQNGGTPSGEEIPLEYSFDIPSGFGWRDWSTYLTNMDGLNREEYSISDNC</sequence>
<reference evidence="4" key="1">
    <citation type="submission" date="2023-03" db="EMBL/GenBank/DDBJ databases">
        <title>Massive genome expansion in bonnet fungi (Mycena s.s.) driven by repeated elements and novel gene families across ecological guilds.</title>
        <authorList>
            <consortium name="Lawrence Berkeley National Laboratory"/>
            <person name="Harder C.B."/>
            <person name="Miyauchi S."/>
            <person name="Viragh M."/>
            <person name="Kuo A."/>
            <person name="Thoen E."/>
            <person name="Andreopoulos B."/>
            <person name="Lu D."/>
            <person name="Skrede I."/>
            <person name="Drula E."/>
            <person name="Henrissat B."/>
            <person name="Morin E."/>
            <person name="Kohler A."/>
            <person name="Barry K."/>
            <person name="LaButti K."/>
            <person name="Morin E."/>
            <person name="Salamov A."/>
            <person name="Lipzen A."/>
            <person name="Mereny Z."/>
            <person name="Hegedus B."/>
            <person name="Baldrian P."/>
            <person name="Stursova M."/>
            <person name="Weitz H."/>
            <person name="Taylor A."/>
            <person name="Grigoriev I.V."/>
            <person name="Nagy L.G."/>
            <person name="Martin F."/>
            <person name="Kauserud H."/>
        </authorList>
    </citation>
    <scope>NUCLEOTIDE SEQUENCE</scope>
    <source>
        <strain evidence="4">CBHHK067</strain>
    </source>
</reference>
<dbReference type="AlphaFoldDB" id="A0AAD7GGX6"/>
<evidence type="ECO:0000256" key="2">
    <source>
        <dbReference type="SAM" id="MobiDB-lite"/>
    </source>
</evidence>
<dbReference type="PANTHER" id="PTHR46910">
    <property type="entry name" value="TRANSCRIPTION FACTOR PDR1"/>
    <property type="match status" value="1"/>
</dbReference>
<protein>
    <submittedName>
        <fullName evidence="4">Fungal-specific transcription factor domain-containing protein</fullName>
    </submittedName>
</protein>
<dbReference type="Pfam" id="PF04082">
    <property type="entry name" value="Fungal_trans"/>
    <property type="match status" value="1"/>
</dbReference>